<dbReference type="SUPFAM" id="SSF50630">
    <property type="entry name" value="Acid proteases"/>
    <property type="match status" value="1"/>
</dbReference>
<evidence type="ECO:0000256" key="2">
    <source>
        <dbReference type="ARBA" id="ARBA00022670"/>
    </source>
</evidence>
<gene>
    <name evidence="6" type="ORF">CASFOL_039635</name>
</gene>
<dbReference type="InterPro" id="IPR032799">
    <property type="entry name" value="TAXi_C"/>
</dbReference>
<keyword evidence="4" id="KW-0732">Signal</keyword>
<dbReference type="Pfam" id="PF14543">
    <property type="entry name" value="TAXi_N"/>
    <property type="match status" value="1"/>
</dbReference>
<dbReference type="GO" id="GO:0008233">
    <property type="term" value="F:peptidase activity"/>
    <property type="evidence" value="ECO:0007669"/>
    <property type="project" value="UniProtKB-KW"/>
</dbReference>
<feature type="signal peptide" evidence="4">
    <location>
        <begin position="1"/>
        <end position="20"/>
    </location>
</feature>
<dbReference type="InterPro" id="IPR033121">
    <property type="entry name" value="PEPTIDASE_A1"/>
</dbReference>
<sequence length="434" mass="49701">MNSTLAYIFLMINIIFSVSSSNALTFKLIHRDSPQSPLFQPNLSNLQSYLREIKTSKTRVSYLKSLTNLETKFHKTIFKRSLSVTSSFFTINLPVGVPETKTALVFDITSPLTWMQCKPCKQCFKQKLPIFDPYKSQTFRRMYRKHTQLAKLFNCTDYECTYDVDTRSILSSIGSVSIEKFKYISKDLVFGCGTRNDLAFHPTETGVTGVLGMANFNTSFIRQLADNRDDARFSYCLSSSWRKSSILKIGGDDLISNERHNVQTTKFLRGPIRGKSLRGGEYRLKLIGISVAGKRLDIPINFEYSGCIVDTVSPVSALDVWAYQNVMNAISGYFARFKNVKRLMHKKYWDKLCFKYPRGFSDFPGMVWHFEGANLEVNGTNLFLFGNDLFGSRFVCLQLLGHSKTNILGVYQQRNVRFLFDLENEELSFVQKSC</sequence>
<dbReference type="Pfam" id="PF14541">
    <property type="entry name" value="TAXi_C"/>
    <property type="match status" value="1"/>
</dbReference>
<dbReference type="InterPro" id="IPR032861">
    <property type="entry name" value="TAXi_N"/>
</dbReference>
<comment type="similarity">
    <text evidence="1">Belongs to the peptidase A1 family.</text>
</comment>
<dbReference type="InterPro" id="IPR051708">
    <property type="entry name" value="Plant_Aspart_Prot_A1"/>
</dbReference>
<feature type="chain" id="PRO_5044846909" description="Peptidase A1 domain-containing protein" evidence="4">
    <location>
        <begin position="21"/>
        <end position="434"/>
    </location>
</feature>
<protein>
    <recommendedName>
        <fullName evidence="5">Peptidase A1 domain-containing protein</fullName>
    </recommendedName>
</protein>
<dbReference type="EMBL" id="JAVIJP010000092">
    <property type="protein sequence ID" value="KAL3616245.1"/>
    <property type="molecule type" value="Genomic_DNA"/>
</dbReference>
<reference evidence="7" key="1">
    <citation type="journal article" date="2024" name="IScience">
        <title>Strigolactones Initiate the Formation of Haustorium-like Structures in Castilleja.</title>
        <authorList>
            <person name="Buerger M."/>
            <person name="Peterson D."/>
            <person name="Chory J."/>
        </authorList>
    </citation>
    <scope>NUCLEOTIDE SEQUENCE [LARGE SCALE GENOMIC DNA]</scope>
</reference>
<dbReference type="AlphaFoldDB" id="A0ABD3BFS5"/>
<name>A0ABD3BFS5_9LAMI</name>
<feature type="domain" description="Peptidase A1" evidence="5">
    <location>
        <begin position="89"/>
        <end position="430"/>
    </location>
</feature>
<evidence type="ECO:0000313" key="7">
    <source>
        <dbReference type="Proteomes" id="UP001632038"/>
    </source>
</evidence>
<evidence type="ECO:0000256" key="1">
    <source>
        <dbReference type="ARBA" id="ARBA00007447"/>
    </source>
</evidence>
<comment type="caution">
    <text evidence="6">The sequence shown here is derived from an EMBL/GenBank/DDBJ whole genome shotgun (WGS) entry which is preliminary data.</text>
</comment>
<keyword evidence="2" id="KW-0645">Protease</keyword>
<evidence type="ECO:0000313" key="6">
    <source>
        <dbReference type="EMBL" id="KAL3616245.1"/>
    </source>
</evidence>
<keyword evidence="7" id="KW-1185">Reference proteome</keyword>
<dbReference type="InterPro" id="IPR021109">
    <property type="entry name" value="Peptidase_aspartic_dom_sf"/>
</dbReference>
<dbReference type="PANTHER" id="PTHR47967">
    <property type="entry name" value="OS07G0603500 PROTEIN-RELATED"/>
    <property type="match status" value="1"/>
</dbReference>
<dbReference type="Proteomes" id="UP001632038">
    <property type="component" value="Unassembled WGS sequence"/>
</dbReference>
<dbReference type="PROSITE" id="PS51767">
    <property type="entry name" value="PEPTIDASE_A1"/>
    <property type="match status" value="1"/>
</dbReference>
<evidence type="ECO:0000259" key="5">
    <source>
        <dbReference type="PROSITE" id="PS51767"/>
    </source>
</evidence>
<accession>A0ABD3BFS5</accession>
<dbReference type="Gene3D" id="2.40.70.10">
    <property type="entry name" value="Acid Proteases"/>
    <property type="match status" value="2"/>
</dbReference>
<dbReference type="PANTHER" id="PTHR47967:SF123">
    <property type="entry name" value="ASPARTIC PROTEINASE NEPENTHESIN-1-LIKE"/>
    <property type="match status" value="1"/>
</dbReference>
<proteinExistence type="inferred from homology"/>
<keyword evidence="3" id="KW-0378">Hydrolase</keyword>
<dbReference type="GO" id="GO:0006508">
    <property type="term" value="P:proteolysis"/>
    <property type="evidence" value="ECO:0007669"/>
    <property type="project" value="UniProtKB-KW"/>
</dbReference>
<organism evidence="6 7">
    <name type="scientific">Castilleja foliolosa</name>
    <dbReference type="NCBI Taxonomy" id="1961234"/>
    <lineage>
        <taxon>Eukaryota</taxon>
        <taxon>Viridiplantae</taxon>
        <taxon>Streptophyta</taxon>
        <taxon>Embryophyta</taxon>
        <taxon>Tracheophyta</taxon>
        <taxon>Spermatophyta</taxon>
        <taxon>Magnoliopsida</taxon>
        <taxon>eudicotyledons</taxon>
        <taxon>Gunneridae</taxon>
        <taxon>Pentapetalae</taxon>
        <taxon>asterids</taxon>
        <taxon>lamiids</taxon>
        <taxon>Lamiales</taxon>
        <taxon>Orobanchaceae</taxon>
        <taxon>Pedicularideae</taxon>
        <taxon>Castillejinae</taxon>
        <taxon>Castilleja</taxon>
    </lineage>
</organism>
<evidence type="ECO:0000256" key="4">
    <source>
        <dbReference type="SAM" id="SignalP"/>
    </source>
</evidence>
<evidence type="ECO:0000256" key="3">
    <source>
        <dbReference type="ARBA" id="ARBA00022801"/>
    </source>
</evidence>